<dbReference type="SUPFAM" id="SSF51905">
    <property type="entry name" value="FAD/NAD(P)-binding domain"/>
    <property type="match status" value="1"/>
</dbReference>
<dbReference type="AlphaFoldDB" id="A0A7V4E639"/>
<dbReference type="GO" id="GO:0016491">
    <property type="term" value="F:oxidoreductase activity"/>
    <property type="evidence" value="ECO:0007669"/>
    <property type="project" value="UniProtKB-KW"/>
</dbReference>
<dbReference type="Gene3D" id="3.50.50.60">
    <property type="entry name" value="FAD/NAD(P)-binding domain"/>
    <property type="match status" value="2"/>
</dbReference>
<accession>A0A7V4E639</accession>
<evidence type="ECO:0000256" key="2">
    <source>
        <dbReference type="ARBA" id="ARBA00023002"/>
    </source>
</evidence>
<dbReference type="InterPro" id="IPR050097">
    <property type="entry name" value="Ferredoxin-NADP_redctase_2"/>
</dbReference>
<gene>
    <name evidence="4" type="ORF">ENU66_08905</name>
</gene>
<keyword evidence="1" id="KW-0285">Flavoprotein</keyword>
<dbReference type="Pfam" id="PF07992">
    <property type="entry name" value="Pyr_redox_2"/>
    <property type="match status" value="1"/>
</dbReference>
<evidence type="ECO:0000256" key="1">
    <source>
        <dbReference type="ARBA" id="ARBA00022630"/>
    </source>
</evidence>
<evidence type="ECO:0000313" key="4">
    <source>
        <dbReference type="EMBL" id="HGL18431.1"/>
    </source>
</evidence>
<keyword evidence="2" id="KW-0560">Oxidoreductase</keyword>
<comment type="caution">
    <text evidence="4">The sequence shown here is derived from an EMBL/GenBank/DDBJ whole genome shotgun (WGS) entry which is preliminary data.</text>
</comment>
<dbReference type="InterPro" id="IPR036188">
    <property type="entry name" value="FAD/NAD-bd_sf"/>
</dbReference>
<dbReference type="EMBL" id="DTDJ01000052">
    <property type="protein sequence ID" value="HGL18431.1"/>
    <property type="molecule type" value="Genomic_DNA"/>
</dbReference>
<reference evidence="4" key="1">
    <citation type="journal article" date="2020" name="mSystems">
        <title>Genome- and Community-Level Interaction Insights into Carbon Utilization and Element Cycling Functions of Hydrothermarchaeota in Hydrothermal Sediment.</title>
        <authorList>
            <person name="Zhou Z."/>
            <person name="Liu Y."/>
            <person name="Xu W."/>
            <person name="Pan J."/>
            <person name="Luo Z.H."/>
            <person name="Li M."/>
        </authorList>
    </citation>
    <scope>NUCLEOTIDE SEQUENCE [LARGE SCALE GENOMIC DNA]</scope>
    <source>
        <strain evidence="4">SpSt-69</strain>
    </source>
</reference>
<protein>
    <submittedName>
        <fullName evidence="4">NAD(P)/FAD-dependent oxidoreductase</fullName>
    </submittedName>
</protein>
<organism evidence="4">
    <name type="scientific">candidate division WOR-3 bacterium</name>
    <dbReference type="NCBI Taxonomy" id="2052148"/>
    <lineage>
        <taxon>Bacteria</taxon>
        <taxon>Bacteria division WOR-3</taxon>
    </lineage>
</organism>
<dbReference type="PRINTS" id="PR00469">
    <property type="entry name" value="PNDRDTASEII"/>
</dbReference>
<dbReference type="PANTHER" id="PTHR48105">
    <property type="entry name" value="THIOREDOXIN REDUCTASE 1-RELATED-RELATED"/>
    <property type="match status" value="1"/>
</dbReference>
<sequence length="264" mass="29190">MRVGIVGAGPAGIAAAVFLTRYGFEVVVFEKEKVGGLIRNAYRVVNIPYLLPLSGEEIVEILKRKVEEFNLKIEKAEITEVAGTELKDKNGNTYKFDLVLLATGTKPKRIPEFEVDRRVVYEFSKIPMETKKLAIYGGGDVAFDGALKALNKGIKEVTIFVRSRNIKAVPELYKEAVEKGIKIKLEEPILCLDAGKTLKITTSKGEYFTDSLLIAIGREPEIPIIKDNKGVFIVGDAALNRRQMSIAVAHSIETCINIVTEYKG</sequence>
<feature type="domain" description="FAD/NAD(P)-binding" evidence="3">
    <location>
        <begin position="2"/>
        <end position="231"/>
    </location>
</feature>
<dbReference type="PRINTS" id="PR00368">
    <property type="entry name" value="FADPNR"/>
</dbReference>
<proteinExistence type="predicted"/>
<name>A0A7V4E639_UNCW3</name>
<evidence type="ECO:0000259" key="3">
    <source>
        <dbReference type="Pfam" id="PF07992"/>
    </source>
</evidence>
<dbReference type="InterPro" id="IPR023753">
    <property type="entry name" value="FAD/NAD-binding_dom"/>
</dbReference>